<comment type="caution">
    <text evidence="5">The sequence shown here is derived from an EMBL/GenBank/DDBJ whole genome shotgun (WGS) entry which is preliminary data.</text>
</comment>
<dbReference type="GO" id="GO:0000049">
    <property type="term" value="F:tRNA binding"/>
    <property type="evidence" value="ECO:0007669"/>
    <property type="project" value="TreeGrafter"/>
</dbReference>
<feature type="compositionally biased region" description="Polar residues" evidence="3">
    <location>
        <begin position="1"/>
        <end position="12"/>
    </location>
</feature>
<dbReference type="Gene3D" id="3.40.50.150">
    <property type="entry name" value="Vaccinia Virus protein VP39"/>
    <property type="match status" value="1"/>
</dbReference>
<evidence type="ECO:0000256" key="1">
    <source>
        <dbReference type="ARBA" id="ARBA00022603"/>
    </source>
</evidence>
<name>A0A5M9K3Z1_MONFR</name>
<feature type="compositionally biased region" description="Basic residues" evidence="3">
    <location>
        <begin position="226"/>
        <end position="242"/>
    </location>
</feature>
<feature type="domain" description="Methyltransferase type 11" evidence="4">
    <location>
        <begin position="78"/>
        <end position="168"/>
    </location>
</feature>
<evidence type="ECO:0000259" key="4">
    <source>
        <dbReference type="Pfam" id="PF08241"/>
    </source>
</evidence>
<dbReference type="EMBL" id="VICG01000003">
    <property type="protein sequence ID" value="KAA8573565.1"/>
    <property type="molecule type" value="Genomic_DNA"/>
</dbReference>
<keyword evidence="6" id="KW-1185">Reference proteome</keyword>
<dbReference type="GO" id="GO:0005634">
    <property type="term" value="C:nucleus"/>
    <property type="evidence" value="ECO:0007669"/>
    <property type="project" value="TreeGrafter"/>
</dbReference>
<feature type="compositionally biased region" description="Low complexity" evidence="3">
    <location>
        <begin position="13"/>
        <end position="27"/>
    </location>
</feature>
<dbReference type="PANTHER" id="PTHR13069:SF21">
    <property type="entry name" value="ALKYLATED DNA REPAIR PROTEIN ALKB HOMOLOG 8"/>
    <property type="match status" value="1"/>
</dbReference>
<feature type="region of interest" description="Disordered" evidence="3">
    <location>
        <begin position="217"/>
        <end position="242"/>
    </location>
</feature>
<dbReference type="GO" id="GO:0005737">
    <property type="term" value="C:cytoplasm"/>
    <property type="evidence" value="ECO:0007669"/>
    <property type="project" value="TreeGrafter"/>
</dbReference>
<evidence type="ECO:0000256" key="2">
    <source>
        <dbReference type="ARBA" id="ARBA00022679"/>
    </source>
</evidence>
<accession>A0A5M9K3Z1</accession>
<proteinExistence type="predicted"/>
<feature type="region of interest" description="Disordered" evidence="3">
    <location>
        <begin position="1"/>
        <end position="38"/>
    </location>
</feature>
<protein>
    <recommendedName>
        <fullName evidence="4">Methyltransferase type 11 domain-containing protein</fullName>
    </recommendedName>
</protein>
<dbReference type="GO" id="GO:0106335">
    <property type="term" value="F:tRNA (5-carboxymethyluridine(34)-5-O)-methyltransferase activity"/>
    <property type="evidence" value="ECO:0007669"/>
    <property type="project" value="TreeGrafter"/>
</dbReference>
<dbReference type="GO" id="GO:0008757">
    <property type="term" value="F:S-adenosylmethionine-dependent methyltransferase activity"/>
    <property type="evidence" value="ECO:0007669"/>
    <property type="project" value="InterPro"/>
</dbReference>
<evidence type="ECO:0000313" key="5">
    <source>
        <dbReference type="EMBL" id="KAA8573565.1"/>
    </source>
</evidence>
<dbReference type="Proteomes" id="UP000322873">
    <property type="component" value="Unassembled WGS sequence"/>
</dbReference>
<gene>
    <name evidence="5" type="ORF">EYC84_005149</name>
</gene>
<feature type="compositionally biased region" description="Low complexity" evidence="3">
    <location>
        <begin position="292"/>
        <end position="301"/>
    </location>
</feature>
<reference evidence="5 6" key="1">
    <citation type="submission" date="2019-06" db="EMBL/GenBank/DDBJ databases">
        <title>Genome Sequence of the Brown Rot Fungal Pathogen Monilinia fructicola.</title>
        <authorList>
            <person name="De Miccolis Angelini R.M."/>
            <person name="Landi L."/>
            <person name="Abate D."/>
            <person name="Pollastro S."/>
            <person name="Romanazzi G."/>
            <person name="Faretra F."/>
        </authorList>
    </citation>
    <scope>NUCLEOTIDE SEQUENCE [LARGE SCALE GENOMIC DNA]</scope>
    <source>
        <strain evidence="5 6">Mfrc123</strain>
    </source>
</reference>
<keyword evidence="1" id="KW-0489">Methyltransferase</keyword>
<dbReference type="AlphaFoldDB" id="A0A5M9K3Z1"/>
<evidence type="ECO:0000313" key="6">
    <source>
        <dbReference type="Proteomes" id="UP000322873"/>
    </source>
</evidence>
<dbReference type="SUPFAM" id="SSF53335">
    <property type="entry name" value="S-adenosyl-L-methionine-dependent methyltransferases"/>
    <property type="match status" value="1"/>
</dbReference>
<evidence type="ECO:0000256" key="3">
    <source>
        <dbReference type="SAM" id="MobiDB-lite"/>
    </source>
</evidence>
<dbReference type="CDD" id="cd02440">
    <property type="entry name" value="AdoMet_MTases"/>
    <property type="match status" value="1"/>
</dbReference>
<sequence length="341" mass="37741">MATSQPTPSETQPKIPKPASAPSSTPITSPPAAPESYEAENVHEVYEQIASHFSSTRYKAWPIVKTFLQSLPPGSIGLDIGCGNGKYLLVNPDVFIVGSDRSTNLAKIASAHQPHAAIVADTLALPHPEHSFDFAISIAVIHHLSTPARRRAAVSSILSTLLPSGKALIYVWALEQSSSRRGWDSTNAQDVMVPWGDAHRQEDRPRWHHHRARLGTNLPTILPPVSRRRTRRGHQVRGRHRGRERLREGQLVGHLRAGRRVTARGSRAASVCGGPPPDERKEKAPRARLRTSSASISQSAIARHDTARHGTGDPREVPLPPWRMDCIDRWVRRLSYMVMHK</sequence>
<dbReference type="InterPro" id="IPR029063">
    <property type="entry name" value="SAM-dependent_MTases_sf"/>
</dbReference>
<keyword evidence="2" id="KW-0808">Transferase</keyword>
<organism evidence="5 6">
    <name type="scientific">Monilinia fructicola</name>
    <name type="common">Brown rot fungus</name>
    <name type="synonym">Ciboria fructicola</name>
    <dbReference type="NCBI Taxonomy" id="38448"/>
    <lineage>
        <taxon>Eukaryota</taxon>
        <taxon>Fungi</taxon>
        <taxon>Dikarya</taxon>
        <taxon>Ascomycota</taxon>
        <taxon>Pezizomycotina</taxon>
        <taxon>Leotiomycetes</taxon>
        <taxon>Helotiales</taxon>
        <taxon>Sclerotiniaceae</taxon>
        <taxon>Monilinia</taxon>
    </lineage>
</organism>
<dbReference type="Pfam" id="PF08241">
    <property type="entry name" value="Methyltransf_11"/>
    <property type="match status" value="1"/>
</dbReference>
<dbReference type="VEuPathDB" id="FungiDB:MFRU_001g04650"/>
<dbReference type="InterPro" id="IPR013216">
    <property type="entry name" value="Methyltransf_11"/>
</dbReference>
<feature type="compositionally biased region" description="Basic and acidic residues" evidence="3">
    <location>
        <begin position="302"/>
        <end position="316"/>
    </location>
</feature>
<feature type="region of interest" description="Disordered" evidence="3">
    <location>
        <begin position="264"/>
        <end position="319"/>
    </location>
</feature>
<dbReference type="GO" id="GO:0030488">
    <property type="term" value="P:tRNA methylation"/>
    <property type="evidence" value="ECO:0007669"/>
    <property type="project" value="TreeGrafter"/>
</dbReference>
<dbReference type="PANTHER" id="PTHR13069">
    <property type="entry name" value="ALKYLATED DNA REPAIR PROTEIN ALKB HOMOLOG 8"/>
    <property type="match status" value="1"/>
</dbReference>
<dbReference type="GO" id="GO:0002098">
    <property type="term" value="P:tRNA wobble uridine modification"/>
    <property type="evidence" value="ECO:0007669"/>
    <property type="project" value="TreeGrafter"/>
</dbReference>
<dbReference type="InterPro" id="IPR051422">
    <property type="entry name" value="AlkB_tRNA_MeTrf/Diox"/>
</dbReference>